<dbReference type="InterPro" id="IPR022742">
    <property type="entry name" value="Hydrolase_4"/>
</dbReference>
<gene>
    <name evidence="2" type="ORF">TPELB_16530</name>
</gene>
<dbReference type="PANTHER" id="PTHR11614">
    <property type="entry name" value="PHOSPHOLIPASE-RELATED"/>
    <property type="match status" value="1"/>
</dbReference>
<keyword evidence="2" id="KW-0378">Hydrolase</keyword>
<proteinExistence type="predicted"/>
<dbReference type="InterPro" id="IPR029058">
    <property type="entry name" value="AB_hydrolase_fold"/>
</dbReference>
<sequence length="319" mass="36694">MMRYSDFYFTSKIDENEIFTYKFVCDENVTVKGVVQISHGMAEHGKRYEDFAKLLTDNGYNVYVNDHRGHGKTAKNLKSAGYLADENGFDCLVDDIHTLTEIIKEENKDVPLILFGHSMGSFASQSYAIKYGDEIDGLILSGSNGDFGGKLDLANIIVKFTCKIKGRKYVSEFIDNLFFGSNNKSFKPCRTDYDWLSRDEKEVDKYINDSMCGFKCTCGFFEDFIQGLKFIEDRENIIKIRKDLPILIISGDKDPVGNNGRGLLNLKIRYEKSGIEDVKCILYKDGRHEILNEINKEEVKEDVMKWIVEKIENKKQSYY</sequence>
<dbReference type="EC" id="3.1.1.23" evidence="2"/>
<dbReference type="SUPFAM" id="SSF53474">
    <property type="entry name" value="alpha/beta-Hydrolases"/>
    <property type="match status" value="1"/>
</dbReference>
<evidence type="ECO:0000313" key="2">
    <source>
        <dbReference type="EMBL" id="XAM41341.1"/>
    </source>
</evidence>
<dbReference type="Pfam" id="PF12146">
    <property type="entry name" value="Hydrolase_4"/>
    <property type="match status" value="1"/>
</dbReference>
<dbReference type="InterPro" id="IPR051044">
    <property type="entry name" value="MAG_DAG_Lipase"/>
</dbReference>
<dbReference type="Proteomes" id="UP001477947">
    <property type="component" value="Chromosome"/>
</dbReference>
<dbReference type="GO" id="GO:0047372">
    <property type="term" value="F:monoacylglycerol lipase activity"/>
    <property type="evidence" value="ECO:0007669"/>
    <property type="project" value="UniProtKB-EC"/>
</dbReference>
<reference evidence="2 3" key="1">
    <citation type="submission" date="2024-04" db="EMBL/GenBank/DDBJ databases">
        <title>Isolation and characterization of novel acetogenic strains of the genera Terrisporobacter and Acetoanaerobium.</title>
        <authorList>
            <person name="Boeer T."/>
            <person name="Schueler M.A."/>
            <person name="Lueschen A."/>
            <person name="Eysell L."/>
            <person name="Droege J."/>
            <person name="Heinemann M."/>
            <person name="Engelhardt L."/>
            <person name="Basen M."/>
            <person name="Daniel R."/>
        </authorList>
    </citation>
    <scope>NUCLEOTIDE SEQUENCE [LARGE SCALE GENOMIC DNA]</scope>
    <source>
        <strain evidence="2 3">ELB</strain>
    </source>
</reference>
<accession>A0ABZ3FDT0</accession>
<name>A0ABZ3FDT0_9FIRM</name>
<keyword evidence="3" id="KW-1185">Reference proteome</keyword>
<dbReference type="Gene3D" id="3.40.50.1820">
    <property type="entry name" value="alpha/beta hydrolase"/>
    <property type="match status" value="1"/>
</dbReference>
<feature type="domain" description="Serine aminopeptidase S33" evidence="1">
    <location>
        <begin position="31"/>
        <end position="294"/>
    </location>
</feature>
<evidence type="ECO:0000259" key="1">
    <source>
        <dbReference type="Pfam" id="PF12146"/>
    </source>
</evidence>
<evidence type="ECO:0000313" key="3">
    <source>
        <dbReference type="Proteomes" id="UP001477947"/>
    </source>
</evidence>
<dbReference type="EMBL" id="CP154622">
    <property type="protein sequence ID" value="XAM41341.1"/>
    <property type="molecule type" value="Genomic_DNA"/>
</dbReference>
<protein>
    <submittedName>
        <fullName evidence="2">Monoacylglycerol lipase</fullName>
        <ecNumber evidence="2">3.1.1.23</ecNumber>
    </submittedName>
</protein>
<organism evidence="2 3">
    <name type="scientific">Terrisporobacter petrolearius</name>
    <dbReference type="NCBI Taxonomy" id="1460447"/>
    <lineage>
        <taxon>Bacteria</taxon>
        <taxon>Bacillati</taxon>
        <taxon>Bacillota</taxon>
        <taxon>Clostridia</taxon>
        <taxon>Peptostreptococcales</taxon>
        <taxon>Peptostreptococcaceae</taxon>
        <taxon>Terrisporobacter</taxon>
    </lineage>
</organism>